<accession>A0A679HSB9</accession>
<proteinExistence type="predicted"/>
<keyword evidence="2" id="KW-1185">Reference proteome</keyword>
<protein>
    <submittedName>
        <fullName evidence="1">Uncharacterized protein</fullName>
    </submittedName>
</protein>
<dbReference type="AlphaFoldDB" id="A0A679HSB9"/>
<dbReference type="PANTHER" id="PTHR42709">
    <property type="entry name" value="ALKALINE PHOSPHATASE LIKE PROTEIN"/>
    <property type="match status" value="1"/>
</dbReference>
<dbReference type="Proteomes" id="UP000463961">
    <property type="component" value="Chromosome"/>
</dbReference>
<name>A0A679HSB9_9RHOO</name>
<dbReference type="OrthoDB" id="8819584at2"/>
<dbReference type="RefSeq" id="WP_162050073.1">
    <property type="nucleotide sequence ID" value="NZ_AP019011.1"/>
</dbReference>
<gene>
    <name evidence="1" type="ORF">ICHIAU1_14950</name>
</gene>
<evidence type="ECO:0000313" key="2">
    <source>
        <dbReference type="Proteomes" id="UP000463961"/>
    </source>
</evidence>
<sequence length="186" mass="20594">MGKRLERLEAKLQVWMERANRGNHLLGLSALLSFGGTISAAYPVTAVIVTAVMMAPRRWLALSTACSLGSALAGAIVVGVSHLLGYNEIHHLFPHLISPETWAEASRWIDDYGVWAIFGVGASPLPQMPLLIFFGIVDDRILEAFIALFAGKLLKYTLVAWVTQHFPEKLSFFKRINGKIHNNQNQ</sequence>
<dbReference type="EMBL" id="AP022345">
    <property type="protein sequence ID" value="BBU69212.1"/>
    <property type="molecule type" value="Genomic_DNA"/>
</dbReference>
<evidence type="ECO:0000313" key="1">
    <source>
        <dbReference type="EMBL" id="BBU69212.1"/>
    </source>
</evidence>
<dbReference type="InterPro" id="IPR051311">
    <property type="entry name" value="DedA_domain"/>
</dbReference>
<dbReference type="PANTHER" id="PTHR42709:SF4">
    <property type="entry name" value="INNER MEMBRANE PROTEIN YQAA"/>
    <property type="match status" value="1"/>
</dbReference>
<organism evidence="1 2">
    <name type="scientific">Fluviibacter phosphoraccumulans</name>
    <dbReference type="NCBI Taxonomy" id="1751046"/>
    <lineage>
        <taxon>Bacteria</taxon>
        <taxon>Pseudomonadati</taxon>
        <taxon>Pseudomonadota</taxon>
        <taxon>Betaproteobacteria</taxon>
        <taxon>Rhodocyclales</taxon>
        <taxon>Fluviibacteraceae</taxon>
        <taxon>Fluviibacter</taxon>
    </lineage>
</organism>
<reference evidence="2" key="1">
    <citation type="submission" date="2020-01" db="EMBL/GenBank/DDBJ databases">
        <title>Phosphoaccumulans saitamaens gen. nov., sp. nov., a polyphosphate accumulating bacterium isolated from surface river water.</title>
        <authorList>
            <person name="Watanabe K."/>
            <person name="Suda W."/>
        </authorList>
    </citation>
    <scope>NUCLEOTIDE SEQUENCE [LARGE SCALE GENOMIC DNA]</scope>
    <source>
        <strain evidence="2">ICHIAU1</strain>
    </source>
</reference>